<dbReference type="PROSITE" id="PS00903">
    <property type="entry name" value="CYT_DCMP_DEAMINASES_1"/>
    <property type="match status" value="1"/>
</dbReference>
<keyword evidence="12" id="KW-1185">Reference proteome</keyword>
<dbReference type="EC" id="3.5.4.12" evidence="7"/>
<evidence type="ECO:0000313" key="12">
    <source>
        <dbReference type="Proteomes" id="UP001307889"/>
    </source>
</evidence>
<dbReference type="PROSITE" id="PS51747">
    <property type="entry name" value="CYT_DCMP_DEAMINASES_2"/>
    <property type="match status" value="1"/>
</dbReference>
<name>A0ABN7AK83_9HEMI</name>
<feature type="region of interest" description="Disordered" evidence="9">
    <location>
        <begin position="1"/>
        <end position="24"/>
    </location>
</feature>
<dbReference type="InterPro" id="IPR015517">
    <property type="entry name" value="dCMP_deaminase-rel"/>
</dbReference>
<protein>
    <recommendedName>
        <fullName evidence="8">dCMP deaminase</fullName>
        <ecNumber evidence="7">3.5.4.12</ecNumber>
    </recommendedName>
    <alternativeName>
        <fullName evidence="8">dCMP deaminase</fullName>
    </alternativeName>
</protein>
<gene>
    <name evidence="11" type="ORF">NTJ_04628</name>
</gene>
<evidence type="ECO:0000256" key="8">
    <source>
        <dbReference type="ARBA" id="ARBA00041763"/>
    </source>
</evidence>
<feature type="domain" description="CMP/dCMP-type deaminase" evidence="10">
    <location>
        <begin position="53"/>
        <end position="190"/>
    </location>
</feature>
<keyword evidence="3" id="KW-0479">Metal-binding</keyword>
<sequence>MDRLPDSSSSDCPGESRPDTTQDAQSLLGSMTLGDAHQQATSSSTGPRADYISWDDLFMSSAFLIAMRSKDPVTQVGACIVNDENKIVGMGYNGMPNGCHDNVFPWGKTGDPIDMKYMYVCHAEMNAVLNKNSSDVKNCRIYVGLFPCNECAKIIIQSGIKEVIFLSDKNRHQPAAMASRRMFNSAGVTYRQYLPQKTQITIDFSKVNWGNMSQMPPSPKKSLL</sequence>
<evidence type="ECO:0000256" key="2">
    <source>
        <dbReference type="ARBA" id="ARBA00006576"/>
    </source>
</evidence>
<dbReference type="SUPFAM" id="SSF53927">
    <property type="entry name" value="Cytidine deaminase-like"/>
    <property type="match status" value="1"/>
</dbReference>
<dbReference type="InterPro" id="IPR035105">
    <property type="entry name" value="Deoxycytidylate_deaminase_dom"/>
</dbReference>
<dbReference type="CDD" id="cd01286">
    <property type="entry name" value="deoxycytidylate_deaminase"/>
    <property type="match status" value="1"/>
</dbReference>
<proteinExistence type="inferred from homology"/>
<evidence type="ECO:0000256" key="7">
    <source>
        <dbReference type="ARBA" id="ARBA00038938"/>
    </source>
</evidence>
<evidence type="ECO:0000256" key="6">
    <source>
        <dbReference type="ARBA" id="ARBA00022833"/>
    </source>
</evidence>
<keyword evidence="6" id="KW-0862">Zinc</keyword>
<evidence type="ECO:0000256" key="4">
    <source>
        <dbReference type="ARBA" id="ARBA00022727"/>
    </source>
</evidence>
<dbReference type="Proteomes" id="UP001307889">
    <property type="component" value="Chromosome 3"/>
</dbReference>
<organism evidence="11 12">
    <name type="scientific">Nesidiocoris tenuis</name>
    <dbReference type="NCBI Taxonomy" id="355587"/>
    <lineage>
        <taxon>Eukaryota</taxon>
        <taxon>Metazoa</taxon>
        <taxon>Ecdysozoa</taxon>
        <taxon>Arthropoda</taxon>
        <taxon>Hexapoda</taxon>
        <taxon>Insecta</taxon>
        <taxon>Pterygota</taxon>
        <taxon>Neoptera</taxon>
        <taxon>Paraneoptera</taxon>
        <taxon>Hemiptera</taxon>
        <taxon>Heteroptera</taxon>
        <taxon>Panheteroptera</taxon>
        <taxon>Cimicomorpha</taxon>
        <taxon>Miridae</taxon>
        <taxon>Dicyphina</taxon>
        <taxon>Nesidiocoris</taxon>
    </lineage>
</organism>
<evidence type="ECO:0000256" key="1">
    <source>
        <dbReference type="ARBA" id="ARBA00001947"/>
    </source>
</evidence>
<keyword evidence="4" id="KW-0545">Nucleotide biosynthesis</keyword>
<evidence type="ECO:0000259" key="10">
    <source>
        <dbReference type="PROSITE" id="PS51747"/>
    </source>
</evidence>
<evidence type="ECO:0000256" key="3">
    <source>
        <dbReference type="ARBA" id="ARBA00022723"/>
    </source>
</evidence>
<dbReference type="EMBL" id="AP028911">
    <property type="protein sequence ID" value="BES91819.1"/>
    <property type="molecule type" value="Genomic_DNA"/>
</dbReference>
<comment type="cofactor">
    <cofactor evidence="1">
        <name>Zn(2+)</name>
        <dbReference type="ChEBI" id="CHEBI:29105"/>
    </cofactor>
</comment>
<comment type="similarity">
    <text evidence="2">Belongs to the cytidine and deoxycytidylate deaminase family.</text>
</comment>
<evidence type="ECO:0000256" key="9">
    <source>
        <dbReference type="SAM" id="MobiDB-lite"/>
    </source>
</evidence>
<dbReference type="Pfam" id="PF00383">
    <property type="entry name" value="dCMP_cyt_deam_1"/>
    <property type="match status" value="1"/>
</dbReference>
<dbReference type="InterPro" id="IPR016192">
    <property type="entry name" value="APOBEC/CMP_deaminase_Zn-bd"/>
</dbReference>
<evidence type="ECO:0000256" key="5">
    <source>
        <dbReference type="ARBA" id="ARBA00022801"/>
    </source>
</evidence>
<feature type="compositionally biased region" description="Polar residues" evidence="9">
    <location>
        <begin position="1"/>
        <end position="11"/>
    </location>
</feature>
<keyword evidence="5" id="KW-0378">Hydrolase</keyword>
<dbReference type="PANTHER" id="PTHR11086">
    <property type="entry name" value="DEOXYCYTIDYLATE DEAMINASE-RELATED"/>
    <property type="match status" value="1"/>
</dbReference>
<dbReference type="PANTHER" id="PTHR11086:SF18">
    <property type="entry name" value="DEOXYCYTIDYLATE DEAMINASE"/>
    <property type="match status" value="1"/>
</dbReference>
<evidence type="ECO:0000313" key="11">
    <source>
        <dbReference type="EMBL" id="BES91819.1"/>
    </source>
</evidence>
<dbReference type="InterPro" id="IPR002125">
    <property type="entry name" value="CMP_dCMP_dom"/>
</dbReference>
<dbReference type="InterPro" id="IPR016193">
    <property type="entry name" value="Cytidine_deaminase-like"/>
</dbReference>
<reference evidence="11 12" key="1">
    <citation type="submission" date="2023-09" db="EMBL/GenBank/DDBJ databases">
        <title>Nesidiocoris tenuis whole genome shotgun sequence.</title>
        <authorList>
            <person name="Shibata T."/>
            <person name="Shimoda M."/>
            <person name="Kobayashi T."/>
            <person name="Uehara T."/>
        </authorList>
    </citation>
    <scope>NUCLEOTIDE SEQUENCE [LARGE SCALE GENOMIC DNA]</scope>
    <source>
        <strain evidence="11 12">Japan</strain>
    </source>
</reference>
<accession>A0ABN7AK83</accession>
<dbReference type="Gene3D" id="3.40.140.10">
    <property type="entry name" value="Cytidine Deaminase, domain 2"/>
    <property type="match status" value="1"/>
</dbReference>